<accession>A0A1V8TNF8</accession>
<dbReference type="GO" id="GO:0015179">
    <property type="term" value="F:L-amino acid transmembrane transporter activity"/>
    <property type="evidence" value="ECO:0007669"/>
    <property type="project" value="TreeGrafter"/>
</dbReference>
<feature type="transmembrane region" description="Helical" evidence="6">
    <location>
        <begin position="343"/>
        <end position="361"/>
    </location>
</feature>
<evidence type="ECO:0000256" key="6">
    <source>
        <dbReference type="SAM" id="Phobius"/>
    </source>
</evidence>
<gene>
    <name evidence="7" type="ORF">B0A48_02206</name>
</gene>
<dbReference type="GO" id="GO:0016020">
    <property type="term" value="C:membrane"/>
    <property type="evidence" value="ECO:0007669"/>
    <property type="project" value="UniProtKB-SubCell"/>
</dbReference>
<comment type="caution">
    <text evidence="7">The sequence shown here is derived from an EMBL/GenBank/DDBJ whole genome shotgun (WGS) entry which is preliminary data.</text>
</comment>
<dbReference type="InterPro" id="IPR050598">
    <property type="entry name" value="AminoAcid_Transporter"/>
</dbReference>
<dbReference type="InterPro" id="IPR002293">
    <property type="entry name" value="AA/rel_permease1"/>
</dbReference>
<dbReference type="STRING" id="1507870.A0A1V8TNF8"/>
<feature type="transmembrane region" description="Helical" evidence="6">
    <location>
        <begin position="460"/>
        <end position="477"/>
    </location>
</feature>
<feature type="compositionally biased region" description="Polar residues" evidence="5">
    <location>
        <begin position="614"/>
        <end position="636"/>
    </location>
</feature>
<name>A0A1V8TNF8_9PEZI</name>
<evidence type="ECO:0000256" key="1">
    <source>
        <dbReference type="ARBA" id="ARBA00004141"/>
    </source>
</evidence>
<keyword evidence="8" id="KW-1185">Reference proteome</keyword>
<dbReference type="FunFam" id="1.20.1740.10:FF:000025">
    <property type="entry name" value="High-affinity methionine permease"/>
    <property type="match status" value="1"/>
</dbReference>
<evidence type="ECO:0000313" key="8">
    <source>
        <dbReference type="Proteomes" id="UP000192596"/>
    </source>
</evidence>
<feature type="compositionally biased region" description="Basic and acidic residues" evidence="5">
    <location>
        <begin position="1"/>
        <end position="15"/>
    </location>
</feature>
<feature type="transmembrane region" description="Helical" evidence="6">
    <location>
        <begin position="142"/>
        <end position="164"/>
    </location>
</feature>
<feature type="compositionally biased region" description="Pro residues" evidence="5">
    <location>
        <begin position="602"/>
        <end position="611"/>
    </location>
</feature>
<evidence type="ECO:0008006" key="9">
    <source>
        <dbReference type="Google" id="ProtNLM"/>
    </source>
</evidence>
<evidence type="ECO:0000256" key="3">
    <source>
        <dbReference type="ARBA" id="ARBA00022989"/>
    </source>
</evidence>
<keyword evidence="3 6" id="KW-1133">Transmembrane helix</keyword>
<dbReference type="PANTHER" id="PTHR11785:SF353">
    <property type="entry name" value="METHIONINE TRANSPORTER (EUROFUNG)"/>
    <property type="match status" value="1"/>
</dbReference>
<feature type="transmembrane region" description="Helical" evidence="6">
    <location>
        <begin position="670"/>
        <end position="688"/>
    </location>
</feature>
<dbReference type="InParanoid" id="A0A1V8TNF8"/>
<feature type="transmembrane region" description="Helical" evidence="6">
    <location>
        <begin position="423"/>
        <end position="439"/>
    </location>
</feature>
<dbReference type="Proteomes" id="UP000192596">
    <property type="component" value="Unassembled WGS sequence"/>
</dbReference>
<feature type="transmembrane region" description="Helical" evidence="6">
    <location>
        <begin position="185"/>
        <end position="204"/>
    </location>
</feature>
<dbReference type="PANTHER" id="PTHR11785">
    <property type="entry name" value="AMINO ACID TRANSPORTER"/>
    <property type="match status" value="1"/>
</dbReference>
<feature type="transmembrane region" description="Helical" evidence="6">
    <location>
        <begin position="291"/>
        <end position="313"/>
    </location>
</feature>
<feature type="region of interest" description="Disordered" evidence="5">
    <location>
        <begin position="1"/>
        <end position="20"/>
    </location>
</feature>
<proteinExistence type="predicted"/>
<feature type="transmembrane region" description="Helical" evidence="6">
    <location>
        <begin position="210"/>
        <end position="230"/>
    </location>
</feature>
<dbReference type="AlphaFoldDB" id="A0A1V8TNF8"/>
<sequence>MEDSEKAGYARERALSPHSEQQVLKTGTLAYITEQGENGAESNIQEASGAPVESRSPLGTGIQWYTILFLNIGQMIGTGVFSTPGSILTSTGSVGVSLMFWLVGFVVSMAGLALYLELASYFPARSGAEVVYLEQAFPRPRYFFPVAFAVQSVLLSFSSSNAIVLAQYIFRMAGHTATPWEQKGVAVAGYTVVTLLGIYSNRLSLLLSDIIGFIKVSTLIFISITGLVVLGGHTSVKDPHHNFRDPFAGTTGDGNGLATALVRITFAYAGYQNCFNVMNEVKDPIRTMKRIAPLSLLVISILYMLCNVAYFAAVPKEEIAASKTTAASLFFSAVFGAKAAKGFNILVILSALGNLITVLIGQSRVIREIGRQGVLPYPKFWVTTKPFGTPIGPYTLKWSMTVLMILAPPAGDAFNFVVDLQNYPDSAFLFLMSIGLYFIRYQRKKIGLGRAPFKAWDIGIALYILTKVFLLVMPWYPPKGGRNGGDVSFWYATYCVVGLGIIGLCGVYYYFWIHAIPKWRGYAIRQTRLVLDDGAVTHQLVKVPLAELESWDDSHDYSSADVEDWPKVMALFHISIFTRNDSRPTARKFVRSCGRLYTTGVNPPPPPPPVRPFGTSTSVSPTIPQSSESLLPTASSGKEPLDPARGYAATMRVAREGVLDKRYRPAARRVTAIICAVPVLLVTSWVLYKRQFLGEEQKRIPEVKSAEAIVEGSPSTALNEQAIFPADHDDSLKT</sequence>
<evidence type="ECO:0000256" key="2">
    <source>
        <dbReference type="ARBA" id="ARBA00022692"/>
    </source>
</evidence>
<feature type="transmembrane region" description="Helical" evidence="6">
    <location>
        <begin position="94"/>
        <end position="116"/>
    </location>
</feature>
<feature type="region of interest" description="Disordered" evidence="5">
    <location>
        <begin position="600"/>
        <end position="643"/>
    </location>
</feature>
<evidence type="ECO:0000256" key="5">
    <source>
        <dbReference type="SAM" id="MobiDB-lite"/>
    </source>
</evidence>
<comment type="subcellular location">
    <subcellularLocation>
        <location evidence="1">Membrane</location>
        <topology evidence="1">Multi-pass membrane protein</topology>
    </subcellularLocation>
</comment>
<keyword evidence="4 6" id="KW-0472">Membrane</keyword>
<dbReference type="EMBL" id="NAJO01000004">
    <property type="protein sequence ID" value="OQO12742.1"/>
    <property type="molecule type" value="Genomic_DNA"/>
</dbReference>
<dbReference type="OrthoDB" id="5982228at2759"/>
<reference evidence="8" key="1">
    <citation type="submission" date="2017-03" db="EMBL/GenBank/DDBJ databases">
        <title>Genomes of endolithic fungi from Antarctica.</title>
        <authorList>
            <person name="Coleine C."/>
            <person name="Masonjones S."/>
            <person name="Stajich J.E."/>
        </authorList>
    </citation>
    <scope>NUCLEOTIDE SEQUENCE [LARGE SCALE GENOMIC DNA]</scope>
    <source>
        <strain evidence="8">CCFEE 5527</strain>
    </source>
</reference>
<evidence type="ECO:0000256" key="4">
    <source>
        <dbReference type="ARBA" id="ARBA00023136"/>
    </source>
</evidence>
<organism evidence="7 8">
    <name type="scientific">Cryoendolithus antarcticus</name>
    <dbReference type="NCBI Taxonomy" id="1507870"/>
    <lineage>
        <taxon>Eukaryota</taxon>
        <taxon>Fungi</taxon>
        <taxon>Dikarya</taxon>
        <taxon>Ascomycota</taxon>
        <taxon>Pezizomycotina</taxon>
        <taxon>Dothideomycetes</taxon>
        <taxon>Dothideomycetidae</taxon>
        <taxon>Cladosporiales</taxon>
        <taxon>Cladosporiaceae</taxon>
        <taxon>Cryoendolithus</taxon>
    </lineage>
</organism>
<protein>
    <recommendedName>
        <fullName evidence="9">Amino acid permease/ SLC12A domain-containing protein</fullName>
    </recommendedName>
</protein>
<dbReference type="Gene3D" id="1.20.1740.10">
    <property type="entry name" value="Amino acid/polyamine transporter I"/>
    <property type="match status" value="1"/>
</dbReference>
<keyword evidence="2 6" id="KW-0812">Transmembrane</keyword>
<feature type="transmembrane region" description="Helical" evidence="6">
    <location>
        <begin position="489"/>
        <end position="511"/>
    </location>
</feature>
<dbReference type="Pfam" id="PF13520">
    <property type="entry name" value="AA_permease_2"/>
    <property type="match status" value="1"/>
</dbReference>
<evidence type="ECO:0000313" key="7">
    <source>
        <dbReference type="EMBL" id="OQO12742.1"/>
    </source>
</evidence>
<feature type="transmembrane region" description="Helical" evidence="6">
    <location>
        <begin position="62"/>
        <end position="82"/>
    </location>
</feature>